<dbReference type="EMBL" id="DSTX01000002">
    <property type="protein sequence ID" value="HFK20036.1"/>
    <property type="molecule type" value="Genomic_DNA"/>
</dbReference>
<dbReference type="AlphaFoldDB" id="A0A7C3J3J4"/>
<dbReference type="Pfam" id="PF04879">
    <property type="entry name" value="Molybdop_Fe4S4"/>
    <property type="match status" value="1"/>
</dbReference>
<evidence type="ECO:0000256" key="5">
    <source>
        <dbReference type="ARBA" id="ARBA00023002"/>
    </source>
</evidence>
<accession>A0A7C3J3J4</accession>
<dbReference type="Gene3D" id="3.40.50.740">
    <property type="match status" value="1"/>
</dbReference>
<evidence type="ECO:0000256" key="7">
    <source>
        <dbReference type="ARBA" id="ARBA00023014"/>
    </source>
</evidence>
<dbReference type="GO" id="GO:0046872">
    <property type="term" value="F:metal ion binding"/>
    <property type="evidence" value="ECO:0007669"/>
    <property type="project" value="UniProtKB-KW"/>
</dbReference>
<gene>
    <name evidence="9" type="ORF">ENS19_02015</name>
</gene>
<keyword evidence="5" id="KW-0560">Oxidoreductase</keyword>
<dbReference type="Pfam" id="PF01568">
    <property type="entry name" value="Molydop_binding"/>
    <property type="match status" value="1"/>
</dbReference>
<dbReference type="PROSITE" id="PS51669">
    <property type="entry name" value="4FE4S_MOW_BIS_MGD"/>
    <property type="match status" value="1"/>
</dbReference>
<keyword evidence="3" id="KW-0500">Molybdenum</keyword>
<keyword evidence="6" id="KW-0408">Iron</keyword>
<dbReference type="Gene3D" id="2.40.40.20">
    <property type="match status" value="1"/>
</dbReference>
<dbReference type="InterPro" id="IPR006657">
    <property type="entry name" value="MoPterin_dinucl-bd_dom"/>
</dbReference>
<evidence type="ECO:0000256" key="1">
    <source>
        <dbReference type="ARBA" id="ARBA00001942"/>
    </source>
</evidence>
<keyword evidence="4" id="KW-0479">Metal-binding</keyword>
<dbReference type="GO" id="GO:0051536">
    <property type="term" value="F:iron-sulfur cluster binding"/>
    <property type="evidence" value="ECO:0007669"/>
    <property type="project" value="UniProtKB-KW"/>
</dbReference>
<dbReference type="InterPro" id="IPR009010">
    <property type="entry name" value="Asp_de-COase-like_dom_sf"/>
</dbReference>
<dbReference type="InterPro" id="IPR050612">
    <property type="entry name" value="Prok_Mopterin_Oxidored"/>
</dbReference>
<dbReference type="GO" id="GO:0016491">
    <property type="term" value="F:oxidoreductase activity"/>
    <property type="evidence" value="ECO:0007669"/>
    <property type="project" value="UniProtKB-KW"/>
</dbReference>
<dbReference type="PROSITE" id="PS00490">
    <property type="entry name" value="MOLYBDOPTERIN_PROK_2"/>
    <property type="match status" value="1"/>
</dbReference>
<dbReference type="CDD" id="cd02766">
    <property type="entry name" value="MopB_3"/>
    <property type="match status" value="1"/>
</dbReference>
<dbReference type="GO" id="GO:0043546">
    <property type="term" value="F:molybdopterin cofactor binding"/>
    <property type="evidence" value="ECO:0007669"/>
    <property type="project" value="InterPro"/>
</dbReference>
<reference evidence="9" key="1">
    <citation type="journal article" date="2020" name="mSystems">
        <title>Genome- and Community-Level Interaction Insights into Carbon Utilization and Element Cycling Functions of Hydrothermarchaeota in Hydrothermal Sediment.</title>
        <authorList>
            <person name="Zhou Z."/>
            <person name="Liu Y."/>
            <person name="Xu W."/>
            <person name="Pan J."/>
            <person name="Luo Z.H."/>
            <person name="Li M."/>
        </authorList>
    </citation>
    <scope>NUCLEOTIDE SEQUENCE [LARGE SCALE GENOMIC DNA]</scope>
    <source>
        <strain evidence="9">SpSt-468</strain>
    </source>
</reference>
<comment type="cofactor">
    <cofactor evidence="1">
        <name>Mo-bis(molybdopterin guanine dinucleotide)</name>
        <dbReference type="ChEBI" id="CHEBI:60539"/>
    </cofactor>
</comment>
<dbReference type="SMART" id="SM00926">
    <property type="entry name" value="Molybdop_Fe4S4"/>
    <property type="match status" value="1"/>
</dbReference>
<sequence length="673" mass="74329">MPEKRRFFAACPRDCYDTCALYAHVSDGRLESVEGRREHGLTRGALCRKGQKALDYVYSEERLKHPMRRTGKKGSGSFENISWDKAYDLIIEKIQESISDYGPSSILPYMYAGHMGILNRYYPYRFFNRIGASEILYTICSEAGKQALRLHYGTSAGMDPEDLVNSSLIVFWGFNPAWTSQHIYAMAKRSGARTIAIDPVRSQTAAHSDVHLQLTPGTDAALALGVVKYAIDNDLVDIKFINDHTIGFEGLKAASEPFTSEKVAALCGIRQDEFVSFASEYCRSKPAAILIGLGIQRNINGGDMVRAIGLLPAVTGNLGVRGAGFFYSNSDYFTVDLNLVKSAEADLGKQRRRINMVKLGGALLDRELDPPIKMLYVYNSNPAAVCPDLNRVFEGLAREDLFTVVHDLFMTDTAEMADLVLPATSYFETFDIQFSYGGLYVALNEKAIEPIGECKSNYQVFSELSARMGFHDLVEDPEELAEKVLASGTYYMVGITLDELKQHGFARLKTPEIPHTAFGDLKFPTPSGKVEISSSLAVAQGLPPVPAHTAVTGSFPLRLLTPFHRDLHKSQYFNIGSIFGAKDQEIEMNPSDMEERGLSDGDRVLVWNDRGDCIMKVRLSAKVRKGVALSYGIPWPKLVEGGRTANFTTSSAVSDIGGCSTFHTNYVEVSKLA</sequence>
<feature type="domain" description="4Fe-4S Mo/W bis-MGD-type" evidence="8">
    <location>
        <begin position="4"/>
        <end position="61"/>
    </location>
</feature>
<dbReference type="PANTHER" id="PTHR43742">
    <property type="entry name" value="TRIMETHYLAMINE-N-OXIDE REDUCTASE"/>
    <property type="match status" value="1"/>
</dbReference>
<dbReference type="Gene3D" id="3.40.228.10">
    <property type="entry name" value="Dimethylsulfoxide Reductase, domain 2"/>
    <property type="match status" value="1"/>
</dbReference>
<evidence type="ECO:0000256" key="6">
    <source>
        <dbReference type="ARBA" id="ARBA00023004"/>
    </source>
</evidence>
<dbReference type="SUPFAM" id="SSF50692">
    <property type="entry name" value="ADC-like"/>
    <property type="match status" value="1"/>
</dbReference>
<dbReference type="InterPro" id="IPR006963">
    <property type="entry name" value="Mopterin_OxRdtase_4Fe-4S_dom"/>
</dbReference>
<keyword evidence="7" id="KW-0411">Iron-sulfur</keyword>
<dbReference type="InterPro" id="IPR006655">
    <property type="entry name" value="Mopterin_OxRdtase_prok_CS"/>
</dbReference>
<dbReference type="SUPFAM" id="SSF53706">
    <property type="entry name" value="Formate dehydrogenase/DMSO reductase, domains 1-3"/>
    <property type="match status" value="1"/>
</dbReference>
<dbReference type="Pfam" id="PF00384">
    <property type="entry name" value="Molybdopterin"/>
    <property type="match status" value="1"/>
</dbReference>
<protein>
    <submittedName>
        <fullName evidence="9">Molybdopterin oxidoreductase family protein</fullName>
    </submittedName>
</protein>
<dbReference type="Gene3D" id="2.20.25.90">
    <property type="entry name" value="ADC-like domains"/>
    <property type="match status" value="1"/>
</dbReference>
<evidence type="ECO:0000256" key="2">
    <source>
        <dbReference type="ARBA" id="ARBA00010312"/>
    </source>
</evidence>
<dbReference type="Gene3D" id="3.30.2070.10">
    <property type="entry name" value="Formate dehydrogenase/DMSO reductase"/>
    <property type="match status" value="1"/>
</dbReference>
<proteinExistence type="inferred from homology"/>
<evidence type="ECO:0000256" key="4">
    <source>
        <dbReference type="ARBA" id="ARBA00022723"/>
    </source>
</evidence>
<evidence type="ECO:0000256" key="3">
    <source>
        <dbReference type="ARBA" id="ARBA00022505"/>
    </source>
</evidence>
<name>A0A7C3J3J4_9CREN</name>
<evidence type="ECO:0000259" key="8">
    <source>
        <dbReference type="PROSITE" id="PS51669"/>
    </source>
</evidence>
<comment type="caution">
    <text evidence="9">The sequence shown here is derived from an EMBL/GenBank/DDBJ whole genome shotgun (WGS) entry which is preliminary data.</text>
</comment>
<evidence type="ECO:0000313" key="9">
    <source>
        <dbReference type="EMBL" id="HFK20036.1"/>
    </source>
</evidence>
<dbReference type="InterPro" id="IPR006656">
    <property type="entry name" value="Mopterin_OxRdtase"/>
</dbReference>
<organism evidence="9">
    <name type="scientific">Candidatus Methanomethylicus mesodigestus</name>
    <dbReference type="NCBI Taxonomy" id="1867258"/>
    <lineage>
        <taxon>Archaea</taxon>
        <taxon>Thermoproteota</taxon>
        <taxon>Methanosuratincolia</taxon>
        <taxon>Candidatus Methanomethylicales</taxon>
        <taxon>Candidatus Methanomethylicaceae</taxon>
        <taxon>Candidatus Methanomethylicus</taxon>
    </lineage>
</organism>
<comment type="similarity">
    <text evidence="2">Belongs to the prokaryotic molybdopterin-containing oxidoreductase family.</text>
</comment>
<dbReference type="PANTHER" id="PTHR43742:SF6">
    <property type="entry name" value="OXIDOREDUCTASE YYAE-RELATED"/>
    <property type="match status" value="1"/>
</dbReference>